<gene>
    <name evidence="1" type="ORF">MOP44_10000</name>
</gene>
<dbReference type="EMBL" id="CP093313">
    <property type="protein sequence ID" value="UWZ86258.1"/>
    <property type="molecule type" value="Genomic_DNA"/>
</dbReference>
<sequence>MTAITYTASSGLYRENVGICVPTGSGARKIMGVAIKQTVQKPGRKPDTKHKRGVTNKSLYLLEN</sequence>
<accession>A0A9J7BWR3</accession>
<evidence type="ECO:0000313" key="2">
    <source>
        <dbReference type="Proteomes" id="UP001059380"/>
    </source>
</evidence>
<name>A0A9J7BWR3_9BACT</name>
<dbReference type="KEGG" id="orp:MOP44_10000"/>
<protein>
    <submittedName>
        <fullName evidence="1">Uncharacterized protein</fullName>
    </submittedName>
</protein>
<proteinExistence type="predicted"/>
<dbReference type="Proteomes" id="UP001059380">
    <property type="component" value="Chromosome"/>
</dbReference>
<evidence type="ECO:0000313" key="1">
    <source>
        <dbReference type="EMBL" id="UWZ86258.1"/>
    </source>
</evidence>
<dbReference type="AlphaFoldDB" id="A0A9J7BWR3"/>
<keyword evidence="2" id="KW-1185">Reference proteome</keyword>
<reference evidence="1" key="1">
    <citation type="submission" date="2021-04" db="EMBL/GenBank/DDBJ databases">
        <title>Phylogenetic analysis of Acidobacteriaceae.</title>
        <authorList>
            <person name="Qiu L."/>
            <person name="Zhang Q."/>
        </authorList>
    </citation>
    <scope>NUCLEOTIDE SEQUENCE</scope>
    <source>
        <strain evidence="1">DSM 25168</strain>
    </source>
</reference>
<dbReference type="RefSeq" id="WP_260795901.1">
    <property type="nucleotide sequence ID" value="NZ_CP093313.1"/>
</dbReference>
<organism evidence="1 2">
    <name type="scientific">Occallatibacter riparius</name>
    <dbReference type="NCBI Taxonomy" id="1002689"/>
    <lineage>
        <taxon>Bacteria</taxon>
        <taxon>Pseudomonadati</taxon>
        <taxon>Acidobacteriota</taxon>
        <taxon>Terriglobia</taxon>
        <taxon>Terriglobales</taxon>
        <taxon>Acidobacteriaceae</taxon>
        <taxon>Occallatibacter</taxon>
    </lineage>
</organism>